<dbReference type="GO" id="GO:0005643">
    <property type="term" value="C:nuclear pore"/>
    <property type="evidence" value="ECO:0007669"/>
    <property type="project" value="TreeGrafter"/>
</dbReference>
<evidence type="ECO:0000313" key="9">
    <source>
        <dbReference type="EMBL" id="CRL08225.1"/>
    </source>
</evidence>
<sequence>MDIDQRINEMEQAATILLNPYQVSRDMLKMSENIFIVFSKSQLTIPQCFHILENSRVELVLFETVKMMKNIIIYEWRGLKDDDKVLLRQKLLDYVINNQQLHTSVVERVLQIVSIMVKRKFLEDGGEELKRLLETIKEMIFNSQEPRVQQVSCAIIVSILQEFTNTVKSEDVVLSFEEHFRCKKMFETSRLPIVFQMILDALEQLIPILDITNSSHFIMMESSLKIMELVLSWSYITAMIPKRIIKAFENLNNIKQQPSLRLSVVWQPLMLRRRTIEIFFIIYWRVRDHGNLQQRAINCLIQLSTLSGPIFQQPNSSFTYFKDYVELLLMMMKTIESDEREAFGIATIIRKLLMIHNVKTEMIKLEENVAKEFLSAMLVLAVKYVENSQSENSAYGETLYTDASKYMLEAWLDVINLADLEFTDDIKHHSQVIFEKFLECHISGSNNSDQEVCDVEETEREAFKEQLIIIGFLGRLNVNHALNYLAGHLEMKLGELCSVVGNPESVIRVFDALVWLVMVSGHVLCMDAVGEKPLIPREINQLSQNLHTEGIIDAQSTLIFLQNSVNLQMTDDIHPSKCDPAMRIFSDVLRLCEIENRAIESGFGSSWSPLISSTICWFIGMFTNSYLYVDASYYCPLAPIYNDLLIPNSPSAASSRCMEFILRKVAWNMHKYHHDVDVVEESIHLFLDIVNVRNQKLQYILELPSFQNLIHMRDVQLDSKVKRSVYKGLVMATAAFTSIEQKQKCLQHLLEPIGNGFDRVVTDGQRSPHETSVRECLLAVLDEMTGVAQGINGQNFSFVYQVLRDRFHRLPEMMLLWRNYLDIQCAILKVLIEMATIQMTTSGAVDLARDFYDVCLKSMQCYMEQQGQRLEKNYNDEEEQPDDVLMVVELFKKLTVQYIFEPADSSMVTSLGTVILSNLMPKMYPILQRFPDITMAYYKSLNCFIELLVCNNELQNLPVDLINHFLYTIKIGLTSFAYPEIQGLSLDLLTTLGDSMINDQDNKLGMIRNLTVEPFGKLLFDVIVTLDLHNENKNDCYSAIYTLCCASADPSSNFCHETVAALVERQKGRLTYVGEGETPEVEALKIFAFRHSREQKMAFIDLIDKFISSICFLYHN</sequence>
<dbReference type="PANTHER" id="PTHR12596:SF1">
    <property type="entry name" value="EXPORTIN-4"/>
    <property type="match status" value="1"/>
</dbReference>
<organism evidence="9 10">
    <name type="scientific">Clunio marinus</name>
    <dbReference type="NCBI Taxonomy" id="568069"/>
    <lineage>
        <taxon>Eukaryota</taxon>
        <taxon>Metazoa</taxon>
        <taxon>Ecdysozoa</taxon>
        <taxon>Arthropoda</taxon>
        <taxon>Hexapoda</taxon>
        <taxon>Insecta</taxon>
        <taxon>Pterygota</taxon>
        <taxon>Neoptera</taxon>
        <taxon>Endopterygota</taxon>
        <taxon>Diptera</taxon>
        <taxon>Nematocera</taxon>
        <taxon>Chironomoidea</taxon>
        <taxon>Chironomidae</taxon>
        <taxon>Clunio</taxon>
    </lineage>
</organism>
<comment type="similarity">
    <text evidence="3">Belongs to the exportin family.</text>
</comment>
<dbReference type="PANTHER" id="PTHR12596">
    <property type="entry name" value="EXPORTIN 4,7-RELATED"/>
    <property type="match status" value="1"/>
</dbReference>
<keyword evidence="5" id="KW-0963">Cytoplasm</keyword>
<evidence type="ECO:0000313" key="10">
    <source>
        <dbReference type="Proteomes" id="UP000183832"/>
    </source>
</evidence>
<reference evidence="9 10" key="1">
    <citation type="submission" date="2015-04" db="EMBL/GenBank/DDBJ databases">
        <authorList>
            <person name="Syromyatnikov M.Y."/>
            <person name="Popov V.N."/>
        </authorList>
    </citation>
    <scope>NUCLEOTIDE SEQUENCE [LARGE SCALE GENOMIC DNA]</scope>
</reference>
<dbReference type="GO" id="GO:0005737">
    <property type="term" value="C:cytoplasm"/>
    <property type="evidence" value="ECO:0007669"/>
    <property type="project" value="UniProtKB-SubCell"/>
</dbReference>
<evidence type="ECO:0000256" key="2">
    <source>
        <dbReference type="ARBA" id="ARBA00004496"/>
    </source>
</evidence>
<evidence type="ECO:0000256" key="5">
    <source>
        <dbReference type="ARBA" id="ARBA00022490"/>
    </source>
</evidence>
<dbReference type="GO" id="GO:0006611">
    <property type="term" value="P:protein export from nucleus"/>
    <property type="evidence" value="ECO:0007669"/>
    <property type="project" value="TreeGrafter"/>
</dbReference>
<dbReference type="InterPro" id="IPR044189">
    <property type="entry name" value="XPO4/7-like"/>
</dbReference>
<keyword evidence="6" id="KW-0653">Protein transport</keyword>
<proteinExistence type="inferred from homology"/>
<dbReference type="GO" id="GO:0005049">
    <property type="term" value="F:nuclear export signal receptor activity"/>
    <property type="evidence" value="ECO:0007669"/>
    <property type="project" value="InterPro"/>
</dbReference>
<keyword evidence="4" id="KW-0813">Transport</keyword>
<comment type="subcellular location">
    <subcellularLocation>
        <location evidence="2">Cytoplasm</location>
    </subcellularLocation>
    <subcellularLocation>
        <location evidence="1">Nucleus</location>
    </subcellularLocation>
</comment>
<evidence type="ECO:0000256" key="4">
    <source>
        <dbReference type="ARBA" id="ARBA00022448"/>
    </source>
</evidence>
<evidence type="ECO:0000256" key="8">
    <source>
        <dbReference type="ARBA" id="ARBA00040444"/>
    </source>
</evidence>
<gene>
    <name evidence="9" type="primary">putative Exportin-4</name>
    <name evidence="9" type="ORF">CLUMA_CG020975</name>
</gene>
<accession>A0A1J1JB03</accession>
<evidence type="ECO:0000256" key="3">
    <source>
        <dbReference type="ARBA" id="ARBA00009466"/>
    </source>
</evidence>
<evidence type="ECO:0000256" key="6">
    <source>
        <dbReference type="ARBA" id="ARBA00022927"/>
    </source>
</evidence>
<keyword evidence="10" id="KW-1185">Reference proteome</keyword>
<dbReference type="Proteomes" id="UP000183832">
    <property type="component" value="Unassembled WGS sequence"/>
</dbReference>
<dbReference type="EMBL" id="CVRI01000074">
    <property type="protein sequence ID" value="CRL08225.1"/>
    <property type="molecule type" value="Genomic_DNA"/>
</dbReference>
<keyword evidence="7" id="KW-0539">Nucleus</keyword>
<evidence type="ECO:0000256" key="7">
    <source>
        <dbReference type="ARBA" id="ARBA00023242"/>
    </source>
</evidence>
<dbReference type="Gene3D" id="1.25.10.10">
    <property type="entry name" value="Leucine-rich Repeat Variant"/>
    <property type="match status" value="1"/>
</dbReference>
<dbReference type="AlphaFoldDB" id="A0A1J1JB03"/>
<dbReference type="InterPro" id="IPR016024">
    <property type="entry name" value="ARM-type_fold"/>
</dbReference>
<dbReference type="InterPro" id="IPR011989">
    <property type="entry name" value="ARM-like"/>
</dbReference>
<name>A0A1J1JB03_9DIPT</name>
<dbReference type="SUPFAM" id="SSF48371">
    <property type="entry name" value="ARM repeat"/>
    <property type="match status" value="1"/>
</dbReference>
<protein>
    <recommendedName>
        <fullName evidence="8">Exportin-4</fullName>
    </recommendedName>
</protein>
<evidence type="ECO:0000256" key="1">
    <source>
        <dbReference type="ARBA" id="ARBA00004123"/>
    </source>
</evidence>
<dbReference type="STRING" id="568069.A0A1J1JB03"/>
<dbReference type="OrthoDB" id="5548448at2759"/>